<keyword evidence="1" id="KW-0812">Transmembrane</keyword>
<organism evidence="2">
    <name type="scientific">Dichomitus squalens</name>
    <dbReference type="NCBI Taxonomy" id="114155"/>
    <lineage>
        <taxon>Eukaryota</taxon>
        <taxon>Fungi</taxon>
        <taxon>Dikarya</taxon>
        <taxon>Basidiomycota</taxon>
        <taxon>Agaricomycotina</taxon>
        <taxon>Agaricomycetes</taxon>
        <taxon>Polyporales</taxon>
        <taxon>Polyporaceae</taxon>
        <taxon>Dichomitus</taxon>
    </lineage>
</organism>
<keyword evidence="1" id="KW-1133">Transmembrane helix</keyword>
<feature type="transmembrane region" description="Helical" evidence="1">
    <location>
        <begin position="58"/>
        <end position="76"/>
    </location>
</feature>
<protein>
    <submittedName>
        <fullName evidence="2">Uncharacterized protein</fullName>
    </submittedName>
</protein>
<dbReference type="AlphaFoldDB" id="A0A4Q9MTX5"/>
<proteinExistence type="predicted"/>
<evidence type="ECO:0000256" key="1">
    <source>
        <dbReference type="SAM" id="Phobius"/>
    </source>
</evidence>
<keyword evidence="1" id="KW-0472">Membrane</keyword>
<sequence length="90" mass="9699">MIANWLKLSPSGPHAGILICYTPMCLPLSPLHGFVCSPSPSPFPSSTHPHVGPPAQSLLWLCSILLLLTAFALSHLSQISRFSWFTSLSS</sequence>
<name>A0A4Q9MTX5_9APHY</name>
<reference evidence="2" key="1">
    <citation type="submission" date="2019-01" db="EMBL/GenBank/DDBJ databases">
        <title>Draft genome sequences of three monokaryotic isolates of the white-rot basidiomycete fungus Dichomitus squalens.</title>
        <authorList>
            <consortium name="DOE Joint Genome Institute"/>
            <person name="Lopez S.C."/>
            <person name="Andreopoulos B."/>
            <person name="Pangilinan J."/>
            <person name="Lipzen A."/>
            <person name="Riley R."/>
            <person name="Ahrendt S."/>
            <person name="Ng V."/>
            <person name="Barry K."/>
            <person name="Daum C."/>
            <person name="Grigoriev I.V."/>
            <person name="Hilden K.S."/>
            <person name="Makela M.R."/>
            <person name="de Vries R.P."/>
        </authorList>
    </citation>
    <scope>NUCLEOTIDE SEQUENCE [LARGE SCALE GENOMIC DNA]</scope>
    <source>
        <strain evidence="2">OM18370.1</strain>
    </source>
</reference>
<evidence type="ECO:0000313" key="2">
    <source>
        <dbReference type="EMBL" id="TBU31380.1"/>
    </source>
</evidence>
<dbReference type="Proteomes" id="UP000292957">
    <property type="component" value="Unassembled WGS sequence"/>
</dbReference>
<gene>
    <name evidence="2" type="ORF">BD311DRAFT_752490</name>
</gene>
<accession>A0A4Q9MTX5</accession>
<dbReference type="EMBL" id="ML143399">
    <property type="protein sequence ID" value="TBU31380.1"/>
    <property type="molecule type" value="Genomic_DNA"/>
</dbReference>